<protein>
    <recommendedName>
        <fullName evidence="3">Probable chemoreceptor glutamine deamidase CheD</fullName>
        <ecNumber evidence="3">3.5.1.44</ecNumber>
    </recommendedName>
</protein>
<dbReference type="STRING" id="1917485.BOO69_08815"/>
<dbReference type="KEGG" id="suam:BOO69_08815"/>
<dbReference type="PANTHER" id="PTHR35147">
    <property type="entry name" value="CHEMORECEPTOR GLUTAMINE DEAMIDASE CHED-RELATED"/>
    <property type="match status" value="1"/>
</dbReference>
<organism evidence="4 5">
    <name type="scientific">Sulfitobacter alexandrii</name>
    <dbReference type="NCBI Taxonomy" id="1917485"/>
    <lineage>
        <taxon>Bacteria</taxon>
        <taxon>Pseudomonadati</taxon>
        <taxon>Pseudomonadota</taxon>
        <taxon>Alphaproteobacteria</taxon>
        <taxon>Rhodobacterales</taxon>
        <taxon>Roseobacteraceae</taxon>
        <taxon>Sulfitobacter</taxon>
    </lineage>
</organism>
<dbReference type="CDD" id="cd16352">
    <property type="entry name" value="CheD"/>
    <property type="match status" value="1"/>
</dbReference>
<accession>A0A1J0WGP2</accession>
<evidence type="ECO:0000256" key="3">
    <source>
        <dbReference type="HAMAP-Rule" id="MF_01440"/>
    </source>
</evidence>
<evidence type="ECO:0000256" key="2">
    <source>
        <dbReference type="ARBA" id="ARBA00022801"/>
    </source>
</evidence>
<keyword evidence="5" id="KW-1185">Reference proteome</keyword>
<dbReference type="Proteomes" id="UP000181897">
    <property type="component" value="Chromosome"/>
</dbReference>
<dbReference type="Pfam" id="PF03975">
    <property type="entry name" value="CheD"/>
    <property type="match status" value="1"/>
</dbReference>
<dbReference type="PANTHER" id="PTHR35147:SF2">
    <property type="entry name" value="CHEMORECEPTOR GLUTAMINE DEAMIDASE CHED-RELATED"/>
    <property type="match status" value="1"/>
</dbReference>
<evidence type="ECO:0000313" key="5">
    <source>
        <dbReference type="Proteomes" id="UP000181897"/>
    </source>
</evidence>
<name>A0A1J0WGP2_9RHOB</name>
<proteinExistence type="inferred from homology"/>
<reference evidence="4 5" key="1">
    <citation type="submission" date="2016-11" db="EMBL/GenBank/DDBJ databases">
        <title>Complete genome sequence of Sulfitobacter sp. AM1-D1, a toxic bacteria associated with marine dinoflagellate Alexandrium minutum in East China Sea.</title>
        <authorList>
            <person name="Yang Q."/>
            <person name="Zhang X."/>
            <person name="Tian X."/>
        </authorList>
    </citation>
    <scope>NUCLEOTIDE SEQUENCE [LARGE SCALE GENOMIC DNA]</scope>
    <source>
        <strain evidence="4 5">AM1-D1</strain>
    </source>
</reference>
<dbReference type="RefSeq" id="WP_071971833.1">
    <property type="nucleotide sequence ID" value="NZ_CP018076.1"/>
</dbReference>
<dbReference type="GO" id="GO:0006935">
    <property type="term" value="P:chemotaxis"/>
    <property type="evidence" value="ECO:0007669"/>
    <property type="project" value="UniProtKB-UniRule"/>
</dbReference>
<dbReference type="GO" id="GO:0050568">
    <property type="term" value="F:protein-glutamine glutaminase activity"/>
    <property type="evidence" value="ECO:0007669"/>
    <property type="project" value="UniProtKB-UniRule"/>
</dbReference>
<dbReference type="InterPro" id="IPR038592">
    <property type="entry name" value="CheD-like_sf"/>
</dbReference>
<evidence type="ECO:0000256" key="1">
    <source>
        <dbReference type="ARBA" id="ARBA00022500"/>
    </source>
</evidence>
<comment type="similarity">
    <text evidence="3">Belongs to the CheD family.</text>
</comment>
<dbReference type="AlphaFoldDB" id="A0A1J0WGP2"/>
<comment type="function">
    <text evidence="3">Probably deamidates glutamine residues to glutamate on methyl-accepting chemotaxis receptors (MCPs), playing an important role in chemotaxis.</text>
</comment>
<dbReference type="InterPro" id="IPR011324">
    <property type="entry name" value="Cytotoxic_necrot_fac-like_cat"/>
</dbReference>
<dbReference type="EC" id="3.5.1.44" evidence="3"/>
<keyword evidence="2 3" id="KW-0378">Hydrolase</keyword>
<evidence type="ECO:0000313" key="4">
    <source>
        <dbReference type="EMBL" id="APE43500.1"/>
    </source>
</evidence>
<comment type="catalytic activity">
    <reaction evidence="3">
        <text>L-glutaminyl-[protein] + H2O = L-glutamyl-[protein] + NH4(+)</text>
        <dbReference type="Rhea" id="RHEA:16441"/>
        <dbReference type="Rhea" id="RHEA-COMP:10207"/>
        <dbReference type="Rhea" id="RHEA-COMP:10208"/>
        <dbReference type="ChEBI" id="CHEBI:15377"/>
        <dbReference type="ChEBI" id="CHEBI:28938"/>
        <dbReference type="ChEBI" id="CHEBI:29973"/>
        <dbReference type="ChEBI" id="CHEBI:30011"/>
        <dbReference type="EC" id="3.5.1.44"/>
    </reaction>
</comment>
<dbReference type="InterPro" id="IPR005659">
    <property type="entry name" value="Chemorcpt_Glu_NH3ase_CheD"/>
</dbReference>
<dbReference type="EMBL" id="CP018076">
    <property type="protein sequence ID" value="APE43500.1"/>
    <property type="molecule type" value="Genomic_DNA"/>
</dbReference>
<keyword evidence="1 3" id="KW-0145">Chemotaxis</keyword>
<sequence>MTTKTTVITQGEHAVSGAEDAVISTLLGSCVSCCLHDPVARIGGMNHILIATNAKSSTRYDPEGLYAMELLINDMLKLGAQKMRMQAKVFGGAKMVSGLSEIGRANVTFVLDFLESENIPCLSRSVGGDAARHVVYLPASGVARQKTKPRTTVIDAMPQRARQTAGQDVELF</sequence>
<dbReference type="SUPFAM" id="SSF64438">
    <property type="entry name" value="CNF1/YfiH-like putative cysteine hydrolases"/>
    <property type="match status" value="1"/>
</dbReference>
<dbReference type="HAMAP" id="MF_01440">
    <property type="entry name" value="CheD"/>
    <property type="match status" value="1"/>
</dbReference>
<gene>
    <name evidence="3" type="primary">cheD</name>
    <name evidence="4" type="ORF">BOO69_08815</name>
</gene>
<dbReference type="Gene3D" id="3.30.1330.200">
    <property type="match status" value="1"/>
</dbReference>
<dbReference type="OrthoDB" id="9807202at2"/>